<protein>
    <submittedName>
        <fullName evidence="8">Uncharacterized protein</fullName>
    </submittedName>
</protein>
<dbReference type="InterPro" id="IPR047622">
    <property type="entry name" value="GPR1_FUN34_YAAH"/>
</dbReference>
<dbReference type="Pfam" id="PF01184">
    <property type="entry name" value="Gpr1_Fun34_YaaH"/>
    <property type="match status" value="2"/>
</dbReference>
<dbReference type="Proteomes" id="UP001147733">
    <property type="component" value="Unassembled WGS sequence"/>
</dbReference>
<gene>
    <name evidence="8" type="ORF">N7469_000047</name>
</gene>
<dbReference type="RefSeq" id="XP_056504724.1">
    <property type="nucleotide sequence ID" value="XM_056638967.1"/>
</dbReference>
<dbReference type="GO" id="GO:0005886">
    <property type="term" value="C:plasma membrane"/>
    <property type="evidence" value="ECO:0007669"/>
    <property type="project" value="TreeGrafter"/>
</dbReference>
<organism evidence="8 9">
    <name type="scientific">Penicillium citrinum</name>
    <dbReference type="NCBI Taxonomy" id="5077"/>
    <lineage>
        <taxon>Eukaryota</taxon>
        <taxon>Fungi</taxon>
        <taxon>Dikarya</taxon>
        <taxon>Ascomycota</taxon>
        <taxon>Pezizomycotina</taxon>
        <taxon>Eurotiomycetes</taxon>
        <taxon>Eurotiomycetidae</taxon>
        <taxon>Eurotiales</taxon>
        <taxon>Aspergillaceae</taxon>
        <taxon>Penicillium</taxon>
    </lineage>
</organism>
<dbReference type="NCBIfam" id="NF038013">
    <property type="entry name" value="AceTr_1"/>
    <property type="match status" value="1"/>
</dbReference>
<proteinExistence type="inferred from homology"/>
<dbReference type="OrthoDB" id="3648309at2759"/>
<evidence type="ECO:0000313" key="8">
    <source>
        <dbReference type="EMBL" id="KAJ5241720.1"/>
    </source>
</evidence>
<dbReference type="EMBL" id="JAPQKT010000001">
    <property type="protein sequence ID" value="KAJ5241720.1"/>
    <property type="molecule type" value="Genomic_DNA"/>
</dbReference>
<dbReference type="PANTHER" id="PTHR31123">
    <property type="entry name" value="ACCUMULATION OF DYADS PROTEIN 2-RELATED"/>
    <property type="match status" value="1"/>
</dbReference>
<evidence type="ECO:0000256" key="6">
    <source>
        <dbReference type="SAM" id="MobiDB-lite"/>
    </source>
</evidence>
<evidence type="ECO:0000256" key="7">
    <source>
        <dbReference type="SAM" id="Phobius"/>
    </source>
</evidence>
<feature type="transmembrane region" description="Helical" evidence="7">
    <location>
        <begin position="158"/>
        <end position="177"/>
    </location>
</feature>
<dbReference type="InterPro" id="IPR000791">
    <property type="entry name" value="Gpr1/Fun34/SatP-like"/>
</dbReference>
<sequence length="287" mass="30900">MSNTEVDTDNINAGKWESGESYTGSSNDETQKHNGDIEDFADRNLAQVNTVNTVSTYYSPFAGGLQPGLYRPGPVERRKIANPAPLGLCGFALTTFVLGCINMEVRGIAQPNIFVASALAYGGLIQLLSGMWYGTLLIAMLESNTDGYGREMGVGNTFGATALSSYGGFWIAMAITFTPGGFDIEGQLEKADGGSPAMFYDSLGIFLMGWFIFTFLMFLCTLKSTVIFCSLFASVDIAFLLLAIGYMRRNEAEEPNAEILKAGGVFCPVGCLSSLVGGSGWYCRFEQ</sequence>
<comment type="subcellular location">
    <subcellularLocation>
        <location evidence="1">Membrane</location>
        <topology evidence="1">Multi-pass membrane protein</topology>
    </subcellularLocation>
</comment>
<evidence type="ECO:0000256" key="3">
    <source>
        <dbReference type="ARBA" id="ARBA00022692"/>
    </source>
</evidence>
<evidence type="ECO:0000256" key="2">
    <source>
        <dbReference type="ARBA" id="ARBA00005587"/>
    </source>
</evidence>
<keyword evidence="9" id="KW-1185">Reference proteome</keyword>
<keyword evidence="3 7" id="KW-0812">Transmembrane</keyword>
<evidence type="ECO:0000256" key="5">
    <source>
        <dbReference type="ARBA" id="ARBA00023136"/>
    </source>
</evidence>
<reference evidence="8" key="1">
    <citation type="submission" date="2022-11" db="EMBL/GenBank/DDBJ databases">
        <authorList>
            <person name="Petersen C."/>
        </authorList>
    </citation>
    <scope>NUCLEOTIDE SEQUENCE</scope>
    <source>
        <strain evidence="8">IBT 23319</strain>
    </source>
</reference>
<feature type="transmembrane region" description="Helical" evidence="7">
    <location>
        <begin position="80"/>
        <end position="101"/>
    </location>
</feature>
<accession>A0A9W9TW67</accession>
<feature type="region of interest" description="Disordered" evidence="6">
    <location>
        <begin position="1"/>
        <end position="35"/>
    </location>
</feature>
<dbReference type="GO" id="GO:0015123">
    <property type="term" value="F:acetate transmembrane transporter activity"/>
    <property type="evidence" value="ECO:0007669"/>
    <property type="project" value="TreeGrafter"/>
</dbReference>
<keyword evidence="4 7" id="KW-1133">Transmembrane helix</keyword>
<dbReference type="PROSITE" id="PS01114">
    <property type="entry name" value="GPR1_FUN34_YAAH"/>
    <property type="match status" value="1"/>
</dbReference>
<keyword evidence="5 7" id="KW-0472">Membrane</keyword>
<evidence type="ECO:0000256" key="4">
    <source>
        <dbReference type="ARBA" id="ARBA00022989"/>
    </source>
</evidence>
<evidence type="ECO:0000313" key="9">
    <source>
        <dbReference type="Proteomes" id="UP001147733"/>
    </source>
</evidence>
<comment type="caution">
    <text evidence="8">The sequence shown here is derived from an EMBL/GenBank/DDBJ whole genome shotgun (WGS) entry which is preliminary data.</text>
</comment>
<dbReference type="AlphaFoldDB" id="A0A9W9TW67"/>
<feature type="transmembrane region" description="Helical" evidence="7">
    <location>
        <begin position="198"/>
        <end position="219"/>
    </location>
</feature>
<dbReference type="InterPro" id="IPR051633">
    <property type="entry name" value="AceTr"/>
</dbReference>
<dbReference type="GeneID" id="81378134"/>
<comment type="similarity">
    <text evidence="2">Belongs to the acetate uptake transporter (AceTr) (TC 2.A.96) family.</text>
</comment>
<feature type="transmembrane region" description="Helical" evidence="7">
    <location>
        <begin position="113"/>
        <end position="138"/>
    </location>
</feature>
<name>A0A9W9TW67_PENCI</name>
<evidence type="ECO:0000256" key="1">
    <source>
        <dbReference type="ARBA" id="ARBA00004141"/>
    </source>
</evidence>
<feature type="transmembrane region" description="Helical" evidence="7">
    <location>
        <begin position="259"/>
        <end position="282"/>
    </location>
</feature>
<dbReference type="PANTHER" id="PTHR31123:SF1">
    <property type="entry name" value="ACCUMULATION OF DYADS PROTEIN 2-RELATED"/>
    <property type="match status" value="1"/>
</dbReference>
<reference evidence="8" key="2">
    <citation type="journal article" date="2023" name="IMA Fungus">
        <title>Comparative genomic study of the Penicillium genus elucidates a diverse pangenome and 15 lateral gene transfer events.</title>
        <authorList>
            <person name="Petersen C."/>
            <person name="Sorensen T."/>
            <person name="Nielsen M.R."/>
            <person name="Sondergaard T.E."/>
            <person name="Sorensen J.L."/>
            <person name="Fitzpatrick D.A."/>
            <person name="Frisvad J.C."/>
            <person name="Nielsen K.L."/>
        </authorList>
    </citation>
    <scope>NUCLEOTIDE SEQUENCE</scope>
    <source>
        <strain evidence="8">IBT 23319</strain>
    </source>
</reference>
<feature type="compositionally biased region" description="Polar residues" evidence="6">
    <location>
        <begin position="1"/>
        <end position="11"/>
    </location>
</feature>
<feature type="transmembrane region" description="Helical" evidence="7">
    <location>
        <begin position="225"/>
        <end position="247"/>
    </location>
</feature>